<dbReference type="PANTHER" id="PTHR43215:SF14">
    <property type="entry name" value="RADIAL SPOKE HEAD 1 HOMOLOG"/>
    <property type="match status" value="1"/>
</dbReference>
<organism evidence="2 3">
    <name type="scientific">Pseudocohnilembus persalinus</name>
    <name type="common">Ciliate</name>
    <dbReference type="NCBI Taxonomy" id="266149"/>
    <lineage>
        <taxon>Eukaryota</taxon>
        <taxon>Sar</taxon>
        <taxon>Alveolata</taxon>
        <taxon>Ciliophora</taxon>
        <taxon>Intramacronucleata</taxon>
        <taxon>Oligohymenophorea</taxon>
        <taxon>Scuticociliatia</taxon>
        <taxon>Philasterida</taxon>
        <taxon>Pseudocohnilembidae</taxon>
        <taxon>Pseudocohnilembus</taxon>
    </lineage>
</organism>
<accession>A0A0V0QHL3</accession>
<evidence type="ECO:0000313" key="2">
    <source>
        <dbReference type="EMBL" id="KRX01536.1"/>
    </source>
</evidence>
<protein>
    <submittedName>
        <fullName evidence="2">Uncharacterized protein</fullName>
    </submittedName>
</protein>
<dbReference type="OrthoDB" id="7074051at2759"/>
<evidence type="ECO:0000256" key="1">
    <source>
        <dbReference type="ARBA" id="ARBA00022737"/>
    </source>
</evidence>
<gene>
    <name evidence="2" type="ORF">PPERSA_01439</name>
</gene>
<dbReference type="InterPro" id="IPR003409">
    <property type="entry name" value="MORN"/>
</dbReference>
<dbReference type="Proteomes" id="UP000054937">
    <property type="component" value="Unassembled WGS sequence"/>
</dbReference>
<sequence length="349" mass="41054">MSETINVQEHQYLKDFTCDFCNQSLQYIKYDPVKCSGWICDICNTRYTKEEKVWHCSCQKDGFDVCNKCFSKKDSRIKQQFTCDYCCQNLQPSNNNDKNFDNIWICDICKTKFNGKQQSWNCLCQPQGFDVCVKCYQRQDQRKNYWDNLIQEKHNINQSLNPQEQQKNNLQVKNLAKQKKAQQIKDDSILSKASIFQSLRNSIQLTNIEENNFQKQNQTQLDQQQKMTNKSIDQDLNDSQQSENTKDIIQMTKYVEDFPYQSKFQTEKYGLYTGQMINGLRNGKGITIWDDGIQQLGNFENDLLHGYGEIHSTTNDNYKGEFKYGEFNGHGVLQYKNGDIYIGDFKDHN</sequence>
<dbReference type="EMBL" id="LDAU01000170">
    <property type="protein sequence ID" value="KRX01536.1"/>
    <property type="molecule type" value="Genomic_DNA"/>
</dbReference>
<keyword evidence="3" id="KW-1185">Reference proteome</keyword>
<dbReference type="PANTHER" id="PTHR43215">
    <property type="entry name" value="RADIAL SPOKE HEAD 1 HOMOLOG"/>
    <property type="match status" value="1"/>
</dbReference>
<evidence type="ECO:0000313" key="3">
    <source>
        <dbReference type="Proteomes" id="UP000054937"/>
    </source>
</evidence>
<name>A0A0V0QHL3_PSEPJ</name>
<dbReference type="SUPFAM" id="SSF82185">
    <property type="entry name" value="Histone H3 K4-specific methyltransferase SET7/9 N-terminal domain"/>
    <property type="match status" value="1"/>
</dbReference>
<comment type="caution">
    <text evidence="2">The sequence shown here is derived from an EMBL/GenBank/DDBJ whole genome shotgun (WGS) entry which is preliminary data.</text>
</comment>
<dbReference type="Pfam" id="PF02493">
    <property type="entry name" value="MORN"/>
    <property type="match status" value="3"/>
</dbReference>
<proteinExistence type="predicted"/>
<dbReference type="AlphaFoldDB" id="A0A0V0QHL3"/>
<dbReference type="Gene3D" id="2.20.110.10">
    <property type="entry name" value="Histone H3 K4-specific methyltransferase SET7/9 N-terminal domain"/>
    <property type="match status" value="1"/>
</dbReference>
<dbReference type="SMART" id="SM00698">
    <property type="entry name" value="MORN"/>
    <property type="match status" value="2"/>
</dbReference>
<dbReference type="InParanoid" id="A0A0V0QHL3"/>
<reference evidence="2 3" key="1">
    <citation type="journal article" date="2015" name="Sci. Rep.">
        <title>Genome of the facultative scuticociliatosis pathogen Pseudocohnilembus persalinus provides insight into its virulence through horizontal gene transfer.</title>
        <authorList>
            <person name="Xiong J."/>
            <person name="Wang G."/>
            <person name="Cheng J."/>
            <person name="Tian M."/>
            <person name="Pan X."/>
            <person name="Warren A."/>
            <person name="Jiang C."/>
            <person name="Yuan D."/>
            <person name="Miao W."/>
        </authorList>
    </citation>
    <scope>NUCLEOTIDE SEQUENCE [LARGE SCALE GENOMIC DNA]</scope>
    <source>
        <strain evidence="2">36N120E</strain>
    </source>
</reference>
<keyword evidence="1" id="KW-0677">Repeat</keyword>